<reference evidence="2 3" key="1">
    <citation type="journal article" date="2017" name="Curr. Biol.">
        <title>Genome architecture and evolution of a unichromosomal asexual nematode.</title>
        <authorList>
            <person name="Fradin H."/>
            <person name="Zegar C."/>
            <person name="Gutwein M."/>
            <person name="Lucas J."/>
            <person name="Kovtun M."/>
            <person name="Corcoran D."/>
            <person name="Baugh L.R."/>
            <person name="Kiontke K."/>
            <person name="Gunsalus K."/>
            <person name="Fitch D.H."/>
            <person name="Piano F."/>
        </authorList>
    </citation>
    <scope>NUCLEOTIDE SEQUENCE [LARGE SCALE GENOMIC DNA]</scope>
    <source>
        <strain evidence="2">PF1309</strain>
    </source>
</reference>
<gene>
    <name evidence="2" type="ORF">WR25_26311</name>
</gene>
<dbReference type="Gene3D" id="1.20.910.10">
    <property type="entry name" value="Heme oxygenase-like"/>
    <property type="match status" value="1"/>
</dbReference>
<dbReference type="SUPFAM" id="SSF48613">
    <property type="entry name" value="Heme oxygenase-like"/>
    <property type="match status" value="1"/>
</dbReference>
<dbReference type="OrthoDB" id="10549852at2759"/>
<evidence type="ECO:0008006" key="4">
    <source>
        <dbReference type="Google" id="ProtNLM"/>
    </source>
</evidence>
<dbReference type="EMBL" id="LIAE01009812">
    <property type="protein sequence ID" value="PAV68127.1"/>
    <property type="molecule type" value="Genomic_DNA"/>
</dbReference>
<proteinExistence type="predicted"/>
<dbReference type="AlphaFoldDB" id="A0A2A2K2C7"/>
<dbReference type="InterPro" id="IPR016084">
    <property type="entry name" value="Haem_Oase-like_multi-hlx"/>
</dbReference>
<sequence length="417" mass="46684">MHRIAVKPITGCTPTGAASMPHRPVNTTSVITRGLAARTAAQVRGDEAVATRIIDAGIPASQFLTDSFQRGLAHWNRERLEPGFPVADWQRTLDRDVRMQRLEGGFLEELREEVAEEAAAAPTDVEGFIAWFEELKASGPGQHDALFPWLAEQANLDQLRWFFEQEAAGEAGFDDLVAMTQVKLPTLPKLELARNYWDEMGRGNAKGMHGPMLNALVETLAVNPVIENTLWQSLALANAMTAMATNRRYAWQSVGALGVIELTAPDRSAATAKGLRRLGFSDKERRYFDLHAVLDIKHSEDWNREAIRPAVEEDPRRATAMAEGALIRLKCGERCFEAYRAPAHQCGRHQRQAVGVAAQVRRRIRRFQITPALMRTLRSGLYEHQRRIDVNRDPAALRLAEAEDRRACDELVLDDPE</sequence>
<evidence type="ECO:0000313" key="2">
    <source>
        <dbReference type="EMBL" id="PAV68127.1"/>
    </source>
</evidence>
<name>A0A2A2K2C7_9BILA</name>
<accession>A0A2A2K2C7</accession>
<organism evidence="2 3">
    <name type="scientific">Diploscapter pachys</name>
    <dbReference type="NCBI Taxonomy" id="2018661"/>
    <lineage>
        <taxon>Eukaryota</taxon>
        <taxon>Metazoa</taxon>
        <taxon>Ecdysozoa</taxon>
        <taxon>Nematoda</taxon>
        <taxon>Chromadorea</taxon>
        <taxon>Rhabditida</taxon>
        <taxon>Rhabditina</taxon>
        <taxon>Rhabditomorpha</taxon>
        <taxon>Rhabditoidea</taxon>
        <taxon>Rhabditidae</taxon>
        <taxon>Diploscapter</taxon>
    </lineage>
</organism>
<dbReference type="Pfam" id="PF14518">
    <property type="entry name" value="Haem_oxygenas_2"/>
    <property type="match status" value="1"/>
</dbReference>
<dbReference type="Proteomes" id="UP000218231">
    <property type="component" value="Unassembled WGS sequence"/>
</dbReference>
<keyword evidence="3" id="KW-1185">Reference proteome</keyword>
<dbReference type="SMART" id="SM01236">
    <property type="entry name" value="Haem_oxygenase_2"/>
    <property type="match status" value="1"/>
</dbReference>
<evidence type="ECO:0000313" key="3">
    <source>
        <dbReference type="Proteomes" id="UP000218231"/>
    </source>
</evidence>
<protein>
    <recommendedName>
        <fullName evidence="4">Iron-containing redox enzyme family protein</fullName>
    </recommendedName>
</protein>
<evidence type="ECO:0000256" key="1">
    <source>
        <dbReference type="SAM" id="MobiDB-lite"/>
    </source>
</evidence>
<feature type="region of interest" description="Disordered" evidence="1">
    <location>
        <begin position="1"/>
        <end position="24"/>
    </location>
</feature>
<comment type="caution">
    <text evidence="2">The sequence shown here is derived from an EMBL/GenBank/DDBJ whole genome shotgun (WGS) entry which is preliminary data.</text>
</comment>